<reference evidence="3" key="5">
    <citation type="submission" date="2018-04" db="UniProtKB">
        <authorList>
            <consortium name="EnsemblFungi"/>
        </authorList>
    </citation>
    <scope>IDENTIFICATION</scope>
    <source>
        <strain evidence="3">R3-111a-1</strain>
    </source>
</reference>
<dbReference type="EMBL" id="GL385395">
    <property type="protein sequence ID" value="EJT81173.1"/>
    <property type="molecule type" value="Genomic_DNA"/>
</dbReference>
<feature type="compositionally biased region" description="Polar residues" evidence="1">
    <location>
        <begin position="52"/>
        <end position="63"/>
    </location>
</feature>
<accession>J3NIS3</accession>
<dbReference type="EnsemblFungi" id="EJT81173">
    <property type="protein sequence ID" value="EJT81173"/>
    <property type="gene ID" value="GGTG_01157"/>
</dbReference>
<name>J3NIS3_GAET3</name>
<feature type="region of interest" description="Disordered" evidence="1">
    <location>
        <begin position="1"/>
        <end position="63"/>
    </location>
</feature>
<dbReference type="VEuPathDB" id="FungiDB:GGTG_01157"/>
<gene>
    <name evidence="3" type="primary">20341615</name>
    <name evidence="2" type="ORF">GGTG_01157</name>
</gene>
<dbReference type="OrthoDB" id="9411774at2759"/>
<proteinExistence type="predicted"/>
<dbReference type="HOGENOM" id="CLU_1046001_0_0_1"/>
<dbReference type="Proteomes" id="UP000006039">
    <property type="component" value="Unassembled WGS sequence"/>
</dbReference>
<organism evidence="2">
    <name type="scientific">Gaeumannomyces tritici (strain R3-111a-1)</name>
    <name type="common">Wheat and barley take-all root rot fungus</name>
    <name type="synonym">Gaeumannomyces graminis var. tritici</name>
    <dbReference type="NCBI Taxonomy" id="644352"/>
    <lineage>
        <taxon>Eukaryota</taxon>
        <taxon>Fungi</taxon>
        <taxon>Dikarya</taxon>
        <taxon>Ascomycota</taxon>
        <taxon>Pezizomycotina</taxon>
        <taxon>Sordariomycetes</taxon>
        <taxon>Sordariomycetidae</taxon>
        <taxon>Magnaporthales</taxon>
        <taxon>Magnaporthaceae</taxon>
        <taxon>Gaeumannomyces</taxon>
    </lineage>
</organism>
<evidence type="ECO:0000313" key="2">
    <source>
        <dbReference type="EMBL" id="EJT81173.1"/>
    </source>
</evidence>
<reference evidence="3" key="4">
    <citation type="journal article" date="2015" name="G3 (Bethesda)">
        <title>Genome sequences of three phytopathogenic species of the Magnaporthaceae family of fungi.</title>
        <authorList>
            <person name="Okagaki L.H."/>
            <person name="Nunes C.C."/>
            <person name="Sailsbery J."/>
            <person name="Clay B."/>
            <person name="Brown D."/>
            <person name="John T."/>
            <person name="Oh Y."/>
            <person name="Young N."/>
            <person name="Fitzgerald M."/>
            <person name="Haas B.J."/>
            <person name="Zeng Q."/>
            <person name="Young S."/>
            <person name="Adiconis X."/>
            <person name="Fan L."/>
            <person name="Levin J.Z."/>
            <person name="Mitchell T.K."/>
            <person name="Okubara P.A."/>
            <person name="Farman M.L."/>
            <person name="Kohn L.M."/>
            <person name="Birren B."/>
            <person name="Ma L.-J."/>
            <person name="Dean R.A."/>
        </authorList>
    </citation>
    <scope>NUCLEOTIDE SEQUENCE</scope>
    <source>
        <strain evidence="3">R3-111a-1</strain>
    </source>
</reference>
<dbReference type="AlphaFoldDB" id="J3NIS3"/>
<evidence type="ECO:0000313" key="4">
    <source>
        <dbReference type="Proteomes" id="UP000006039"/>
    </source>
</evidence>
<protein>
    <submittedName>
        <fullName evidence="2 3">Uncharacterized protein</fullName>
    </submittedName>
</protein>
<reference evidence="4" key="1">
    <citation type="submission" date="2010-07" db="EMBL/GenBank/DDBJ databases">
        <title>The genome sequence of Gaeumannomyces graminis var. tritici strain R3-111a-1.</title>
        <authorList>
            <consortium name="The Broad Institute Genome Sequencing Platform"/>
            <person name="Ma L.-J."/>
            <person name="Dead R."/>
            <person name="Young S."/>
            <person name="Zeng Q."/>
            <person name="Koehrsen M."/>
            <person name="Alvarado L."/>
            <person name="Berlin A."/>
            <person name="Chapman S.B."/>
            <person name="Chen Z."/>
            <person name="Freedman E."/>
            <person name="Gellesch M."/>
            <person name="Goldberg J."/>
            <person name="Griggs A."/>
            <person name="Gujja S."/>
            <person name="Heilman E.R."/>
            <person name="Heiman D."/>
            <person name="Hepburn T."/>
            <person name="Howarth C."/>
            <person name="Jen D."/>
            <person name="Larson L."/>
            <person name="Mehta T."/>
            <person name="Neiman D."/>
            <person name="Pearson M."/>
            <person name="Roberts A."/>
            <person name="Saif S."/>
            <person name="Shea T."/>
            <person name="Shenoy N."/>
            <person name="Sisk P."/>
            <person name="Stolte C."/>
            <person name="Sykes S."/>
            <person name="Walk T."/>
            <person name="White J."/>
            <person name="Yandava C."/>
            <person name="Haas B."/>
            <person name="Nusbaum C."/>
            <person name="Birren B."/>
        </authorList>
    </citation>
    <scope>NUCLEOTIDE SEQUENCE [LARGE SCALE GENOMIC DNA]</scope>
    <source>
        <strain evidence="4">R3-111a-1</strain>
    </source>
</reference>
<sequence>MLPPTSTGHHWGPNDGGSGDGDDAQSDNAGDQAAHPDGGTVEEGTGSFEEPGSSSYTWSGTVPGSAVGTSQYEADQAGTQHPAGAQYQIDIRHRIGTQHQAGVQNLNDSPAHLGADTSSPSAFWPSCGPSSALSSLVQDISEGQAVNANAQPMTPPALERHQCAFCGHKSPSNNKLVRHTRNKHWPYQYRCWCGDRFPGGRKDNYLRHFDKHGPRGEHCTIGTIRSSMVCGFCGGETYDAGAHRDHVQTCGNGSRGRPLGSNNGGK</sequence>
<dbReference type="GeneID" id="20341615"/>
<reference evidence="2" key="3">
    <citation type="submission" date="2010-09" db="EMBL/GenBank/DDBJ databases">
        <title>Annotation of Gaeumannomyces graminis var. tritici R3-111a-1.</title>
        <authorList>
            <consortium name="The Broad Institute Genome Sequencing Platform"/>
            <person name="Ma L.-J."/>
            <person name="Dead R."/>
            <person name="Young S.K."/>
            <person name="Zeng Q."/>
            <person name="Gargeya S."/>
            <person name="Fitzgerald M."/>
            <person name="Haas B."/>
            <person name="Abouelleil A."/>
            <person name="Alvarado L."/>
            <person name="Arachchi H.M."/>
            <person name="Berlin A."/>
            <person name="Brown A."/>
            <person name="Chapman S.B."/>
            <person name="Chen Z."/>
            <person name="Dunbar C."/>
            <person name="Freedman E."/>
            <person name="Gearin G."/>
            <person name="Gellesch M."/>
            <person name="Goldberg J."/>
            <person name="Griggs A."/>
            <person name="Gujja S."/>
            <person name="Heiman D."/>
            <person name="Howarth C."/>
            <person name="Larson L."/>
            <person name="Lui A."/>
            <person name="MacDonald P.J.P."/>
            <person name="Mehta T."/>
            <person name="Montmayeur A."/>
            <person name="Murphy C."/>
            <person name="Neiman D."/>
            <person name="Pearson M."/>
            <person name="Priest M."/>
            <person name="Roberts A."/>
            <person name="Saif S."/>
            <person name="Shea T."/>
            <person name="Shenoy N."/>
            <person name="Sisk P."/>
            <person name="Stolte C."/>
            <person name="Sykes S."/>
            <person name="Yandava C."/>
            <person name="Wortman J."/>
            <person name="Nusbaum C."/>
            <person name="Birren B."/>
        </authorList>
    </citation>
    <scope>NUCLEOTIDE SEQUENCE</scope>
    <source>
        <strain evidence="2">R3-111a-1</strain>
    </source>
</reference>
<evidence type="ECO:0000256" key="1">
    <source>
        <dbReference type="SAM" id="MobiDB-lite"/>
    </source>
</evidence>
<dbReference type="RefSeq" id="XP_009217182.1">
    <property type="nucleotide sequence ID" value="XM_009218918.1"/>
</dbReference>
<reference evidence="2" key="2">
    <citation type="submission" date="2010-07" db="EMBL/GenBank/DDBJ databases">
        <authorList>
            <consortium name="The Broad Institute Genome Sequencing Platform"/>
            <consortium name="Broad Institute Genome Sequencing Center for Infectious Disease"/>
            <person name="Ma L.-J."/>
            <person name="Dead R."/>
            <person name="Young S."/>
            <person name="Zeng Q."/>
            <person name="Koehrsen M."/>
            <person name="Alvarado L."/>
            <person name="Berlin A."/>
            <person name="Chapman S.B."/>
            <person name="Chen Z."/>
            <person name="Freedman E."/>
            <person name="Gellesch M."/>
            <person name="Goldberg J."/>
            <person name="Griggs A."/>
            <person name="Gujja S."/>
            <person name="Heilman E.R."/>
            <person name="Heiman D."/>
            <person name="Hepburn T."/>
            <person name="Howarth C."/>
            <person name="Jen D."/>
            <person name="Larson L."/>
            <person name="Mehta T."/>
            <person name="Neiman D."/>
            <person name="Pearson M."/>
            <person name="Roberts A."/>
            <person name="Saif S."/>
            <person name="Shea T."/>
            <person name="Shenoy N."/>
            <person name="Sisk P."/>
            <person name="Stolte C."/>
            <person name="Sykes S."/>
            <person name="Walk T."/>
            <person name="White J."/>
            <person name="Yandava C."/>
            <person name="Haas B."/>
            <person name="Nusbaum C."/>
            <person name="Birren B."/>
        </authorList>
    </citation>
    <scope>NUCLEOTIDE SEQUENCE</scope>
    <source>
        <strain evidence="2">R3-111a-1</strain>
    </source>
</reference>
<keyword evidence="4" id="KW-1185">Reference proteome</keyword>
<evidence type="ECO:0000313" key="3">
    <source>
        <dbReference type="EnsemblFungi" id="EJT81173"/>
    </source>
</evidence>